<evidence type="ECO:0000313" key="4">
    <source>
        <dbReference type="Proteomes" id="UP001164746"/>
    </source>
</evidence>
<evidence type="ECO:0000259" key="2">
    <source>
        <dbReference type="PROSITE" id="PS50222"/>
    </source>
</evidence>
<keyword evidence="4" id="KW-1185">Reference proteome</keyword>
<organism evidence="3 4">
    <name type="scientific">Mya arenaria</name>
    <name type="common">Soft-shell clam</name>
    <dbReference type="NCBI Taxonomy" id="6604"/>
    <lineage>
        <taxon>Eukaryota</taxon>
        <taxon>Metazoa</taxon>
        <taxon>Spiralia</taxon>
        <taxon>Lophotrochozoa</taxon>
        <taxon>Mollusca</taxon>
        <taxon>Bivalvia</taxon>
        <taxon>Autobranchia</taxon>
        <taxon>Heteroconchia</taxon>
        <taxon>Euheterodonta</taxon>
        <taxon>Imparidentia</taxon>
        <taxon>Neoheterodontei</taxon>
        <taxon>Myida</taxon>
        <taxon>Myoidea</taxon>
        <taxon>Myidae</taxon>
        <taxon>Mya</taxon>
    </lineage>
</organism>
<evidence type="ECO:0000313" key="3">
    <source>
        <dbReference type="EMBL" id="WAQ99376.1"/>
    </source>
</evidence>
<dbReference type="InterPro" id="IPR002048">
    <property type="entry name" value="EF_hand_dom"/>
</dbReference>
<keyword evidence="1" id="KW-0106">Calcium</keyword>
<sequence length="112" mass="12873">MQTTDEEIKEFTKLVRERIGPIDFKQRTKECLGEFAESDDSGKLKLDRKQMMLILTQRGSQPLDVEQAQEFIDMFDKNNDGVLDVEELAEAMYPTEHGEPEQQSFTEGQAAE</sequence>
<dbReference type="PROSITE" id="PS00018">
    <property type="entry name" value="EF_HAND_1"/>
    <property type="match status" value="1"/>
</dbReference>
<dbReference type="Pfam" id="PF13499">
    <property type="entry name" value="EF-hand_7"/>
    <property type="match status" value="1"/>
</dbReference>
<proteinExistence type="predicted"/>
<reference evidence="3" key="1">
    <citation type="submission" date="2022-11" db="EMBL/GenBank/DDBJ databases">
        <title>Centuries of genome instability and evolution in soft-shell clam transmissible cancer (bioRxiv).</title>
        <authorList>
            <person name="Hart S.F.M."/>
            <person name="Yonemitsu M.A."/>
            <person name="Giersch R.M."/>
            <person name="Beal B.F."/>
            <person name="Arriagada G."/>
            <person name="Davis B.W."/>
            <person name="Ostrander E.A."/>
            <person name="Goff S.P."/>
            <person name="Metzger M.J."/>
        </authorList>
    </citation>
    <scope>NUCLEOTIDE SEQUENCE</scope>
    <source>
        <strain evidence="3">MELC-2E11</strain>
        <tissue evidence="3">Siphon/mantle</tissue>
    </source>
</reference>
<gene>
    <name evidence="3" type="ORF">MAR_023749</name>
</gene>
<protein>
    <recommendedName>
        <fullName evidence="2">EF-hand domain-containing protein</fullName>
    </recommendedName>
</protein>
<dbReference type="EMBL" id="CP111014">
    <property type="protein sequence ID" value="WAQ99376.1"/>
    <property type="molecule type" value="Genomic_DNA"/>
</dbReference>
<dbReference type="Gene3D" id="1.10.238.10">
    <property type="entry name" value="EF-hand"/>
    <property type="match status" value="1"/>
</dbReference>
<accession>A0ABY7DNV2</accession>
<dbReference type="SMART" id="SM00054">
    <property type="entry name" value="EFh"/>
    <property type="match status" value="1"/>
</dbReference>
<name>A0ABY7DNV2_MYAAR</name>
<feature type="domain" description="EF-hand" evidence="2">
    <location>
        <begin position="63"/>
        <end position="98"/>
    </location>
</feature>
<dbReference type="PROSITE" id="PS50222">
    <property type="entry name" value="EF_HAND_2"/>
    <property type="match status" value="1"/>
</dbReference>
<dbReference type="Proteomes" id="UP001164746">
    <property type="component" value="Chromosome 3"/>
</dbReference>
<dbReference type="InterPro" id="IPR011992">
    <property type="entry name" value="EF-hand-dom_pair"/>
</dbReference>
<dbReference type="SUPFAM" id="SSF47473">
    <property type="entry name" value="EF-hand"/>
    <property type="match status" value="1"/>
</dbReference>
<dbReference type="InterPro" id="IPR018247">
    <property type="entry name" value="EF_Hand_1_Ca_BS"/>
</dbReference>
<evidence type="ECO:0000256" key="1">
    <source>
        <dbReference type="ARBA" id="ARBA00022837"/>
    </source>
</evidence>